<keyword evidence="7 13" id="KW-0418">Kinase</keyword>
<sequence>MKKMKFYSLKWRLIRRLVALQAATLVLIAIAFAFVFWISGMSGIFAPDEHAIDAVTEAIAWNADGSMRITNTDDLGYQREKAADFWFLVRDQQGRMVSEGNVPAQYLAIAASGSDIAEARFNGDEDNPATIAARLQKIKTDHGDLLVIVGRQGSLSAGKLLVVFVAIASGIVLPVILLTGLITLAVTPFVARGIHRGLNEVAQAAQGIDGTTRGYRLPLENVPEEVAPLVIAMNETLQRLDDDHNKQRRFMLAAAHELRTPIAILQNRLETMPPTEATNRLLEDVARLSTLAQQLLDLQRLNQEPVPDCSIDLATVARRQAAELAPLIIAAGYQANFELRSMPERILGDETALERAIANLVQNAIQHGGRSGTITIAVEHPAQISVSDEGPGIAPEDRERIFEPFQRANGRSQGIGLGLHLVREIVKIHHGQVWVSDATGGGAAFNMSFEPTVQTA</sequence>
<dbReference type="CDD" id="cd00075">
    <property type="entry name" value="HATPase"/>
    <property type="match status" value="1"/>
</dbReference>
<feature type="transmembrane region" description="Helical" evidence="11">
    <location>
        <begin position="160"/>
        <end position="186"/>
    </location>
</feature>
<evidence type="ECO:0000256" key="9">
    <source>
        <dbReference type="ARBA" id="ARBA00023012"/>
    </source>
</evidence>
<dbReference type="InterPro" id="IPR003594">
    <property type="entry name" value="HATPase_dom"/>
</dbReference>
<dbReference type="PANTHER" id="PTHR45436">
    <property type="entry name" value="SENSOR HISTIDINE KINASE YKOH"/>
    <property type="match status" value="1"/>
</dbReference>
<evidence type="ECO:0000256" key="3">
    <source>
        <dbReference type="ARBA" id="ARBA00012438"/>
    </source>
</evidence>
<evidence type="ECO:0000256" key="5">
    <source>
        <dbReference type="ARBA" id="ARBA00022679"/>
    </source>
</evidence>
<comment type="subcellular location">
    <subcellularLocation>
        <location evidence="2">Membrane</location>
        <topology evidence="2">Multi-pass membrane protein</topology>
    </subcellularLocation>
</comment>
<evidence type="ECO:0000256" key="4">
    <source>
        <dbReference type="ARBA" id="ARBA00022553"/>
    </source>
</evidence>
<keyword evidence="4" id="KW-0597">Phosphoprotein</keyword>
<evidence type="ECO:0000259" key="12">
    <source>
        <dbReference type="PROSITE" id="PS50109"/>
    </source>
</evidence>
<accession>A0ABR9J0Y8</accession>
<dbReference type="SUPFAM" id="SSF55874">
    <property type="entry name" value="ATPase domain of HSP90 chaperone/DNA topoisomerase II/histidine kinase"/>
    <property type="match status" value="1"/>
</dbReference>
<comment type="caution">
    <text evidence="13">The sequence shown here is derived from an EMBL/GenBank/DDBJ whole genome shotgun (WGS) entry which is preliminary data.</text>
</comment>
<organism evidence="13 14">
    <name type="scientific">Rhizobium viscosum</name>
    <name type="common">Arthrobacter viscosus</name>
    <dbReference type="NCBI Taxonomy" id="1673"/>
    <lineage>
        <taxon>Bacteria</taxon>
        <taxon>Pseudomonadati</taxon>
        <taxon>Pseudomonadota</taxon>
        <taxon>Alphaproteobacteria</taxon>
        <taxon>Hyphomicrobiales</taxon>
        <taxon>Rhizobiaceae</taxon>
        <taxon>Rhizobium/Agrobacterium group</taxon>
        <taxon>Rhizobium</taxon>
    </lineage>
</organism>
<dbReference type="InterPro" id="IPR036097">
    <property type="entry name" value="HisK_dim/P_sf"/>
</dbReference>
<dbReference type="InterPro" id="IPR036890">
    <property type="entry name" value="HATPase_C_sf"/>
</dbReference>
<dbReference type="RefSeq" id="WP_192732658.1">
    <property type="nucleotide sequence ID" value="NZ_BAAAVL010000004.1"/>
</dbReference>
<dbReference type="EC" id="2.7.13.3" evidence="3"/>
<dbReference type="EMBL" id="JADBEC010000002">
    <property type="protein sequence ID" value="MBE1509161.1"/>
    <property type="molecule type" value="Genomic_DNA"/>
</dbReference>
<dbReference type="SMART" id="SM00388">
    <property type="entry name" value="HisKA"/>
    <property type="match status" value="1"/>
</dbReference>
<dbReference type="PANTHER" id="PTHR45436:SF15">
    <property type="entry name" value="SENSOR HISTIDINE KINASE CUSS"/>
    <property type="match status" value="1"/>
</dbReference>
<dbReference type="InterPro" id="IPR050428">
    <property type="entry name" value="TCS_sensor_his_kinase"/>
</dbReference>
<evidence type="ECO:0000313" key="13">
    <source>
        <dbReference type="EMBL" id="MBE1509161.1"/>
    </source>
</evidence>
<evidence type="ECO:0000256" key="10">
    <source>
        <dbReference type="ARBA" id="ARBA00023136"/>
    </source>
</evidence>
<dbReference type="SMART" id="SM00387">
    <property type="entry name" value="HATPase_c"/>
    <property type="match status" value="1"/>
</dbReference>
<dbReference type="Proteomes" id="UP000620262">
    <property type="component" value="Unassembled WGS sequence"/>
</dbReference>
<dbReference type="Pfam" id="PF00512">
    <property type="entry name" value="HisKA"/>
    <property type="match status" value="1"/>
</dbReference>
<dbReference type="SUPFAM" id="SSF47384">
    <property type="entry name" value="Homodimeric domain of signal transducing histidine kinase"/>
    <property type="match status" value="1"/>
</dbReference>
<keyword evidence="8 11" id="KW-1133">Transmembrane helix</keyword>
<comment type="catalytic activity">
    <reaction evidence="1">
        <text>ATP + protein L-histidine = ADP + protein N-phospho-L-histidine.</text>
        <dbReference type="EC" id="2.7.13.3"/>
    </reaction>
</comment>
<dbReference type="InterPro" id="IPR004358">
    <property type="entry name" value="Sig_transdc_His_kin-like_C"/>
</dbReference>
<reference evidence="13 14" key="1">
    <citation type="submission" date="2020-10" db="EMBL/GenBank/DDBJ databases">
        <title>Sequencing the genomes of 1000 actinobacteria strains.</title>
        <authorList>
            <person name="Klenk H.-P."/>
        </authorList>
    </citation>
    <scope>NUCLEOTIDE SEQUENCE [LARGE SCALE GENOMIC DNA]</scope>
    <source>
        <strain evidence="13 14">DSM 7307</strain>
    </source>
</reference>
<feature type="domain" description="Histidine kinase" evidence="12">
    <location>
        <begin position="253"/>
        <end position="453"/>
    </location>
</feature>
<evidence type="ECO:0000256" key="2">
    <source>
        <dbReference type="ARBA" id="ARBA00004141"/>
    </source>
</evidence>
<evidence type="ECO:0000256" key="1">
    <source>
        <dbReference type="ARBA" id="ARBA00000085"/>
    </source>
</evidence>
<evidence type="ECO:0000256" key="7">
    <source>
        <dbReference type="ARBA" id="ARBA00022777"/>
    </source>
</evidence>
<dbReference type="InterPro" id="IPR003661">
    <property type="entry name" value="HisK_dim/P_dom"/>
</dbReference>
<dbReference type="Gene3D" id="3.30.565.10">
    <property type="entry name" value="Histidine kinase-like ATPase, C-terminal domain"/>
    <property type="match status" value="1"/>
</dbReference>
<dbReference type="Pfam" id="PF02518">
    <property type="entry name" value="HATPase_c"/>
    <property type="match status" value="1"/>
</dbReference>
<gene>
    <name evidence="13" type="ORF">H4W29_006406</name>
</gene>
<dbReference type="CDD" id="cd00082">
    <property type="entry name" value="HisKA"/>
    <property type="match status" value="1"/>
</dbReference>
<keyword evidence="14" id="KW-1185">Reference proteome</keyword>
<keyword evidence="5" id="KW-0808">Transferase</keyword>
<keyword evidence="6 11" id="KW-0812">Transmembrane</keyword>
<dbReference type="GO" id="GO:0016301">
    <property type="term" value="F:kinase activity"/>
    <property type="evidence" value="ECO:0007669"/>
    <property type="project" value="UniProtKB-KW"/>
</dbReference>
<protein>
    <recommendedName>
        <fullName evidence="3">histidine kinase</fullName>
        <ecNumber evidence="3">2.7.13.3</ecNumber>
    </recommendedName>
</protein>
<keyword evidence="9" id="KW-0902">Two-component regulatory system</keyword>
<evidence type="ECO:0000256" key="6">
    <source>
        <dbReference type="ARBA" id="ARBA00022692"/>
    </source>
</evidence>
<dbReference type="PRINTS" id="PR00344">
    <property type="entry name" value="BCTRLSENSOR"/>
</dbReference>
<dbReference type="InterPro" id="IPR005467">
    <property type="entry name" value="His_kinase_dom"/>
</dbReference>
<evidence type="ECO:0000256" key="11">
    <source>
        <dbReference type="SAM" id="Phobius"/>
    </source>
</evidence>
<evidence type="ECO:0000313" key="14">
    <source>
        <dbReference type="Proteomes" id="UP000620262"/>
    </source>
</evidence>
<evidence type="ECO:0000256" key="8">
    <source>
        <dbReference type="ARBA" id="ARBA00022989"/>
    </source>
</evidence>
<name>A0ABR9J0Y8_RHIVS</name>
<dbReference type="PROSITE" id="PS50109">
    <property type="entry name" value="HIS_KIN"/>
    <property type="match status" value="1"/>
</dbReference>
<dbReference type="Gene3D" id="1.10.287.130">
    <property type="match status" value="1"/>
</dbReference>
<keyword evidence="10 11" id="KW-0472">Membrane</keyword>
<proteinExistence type="predicted"/>